<dbReference type="STRING" id="559304.G8YUH5"/>
<dbReference type="InParanoid" id="G8YUH5"/>
<comment type="pathway">
    <text evidence="11">Phospholipid metabolism; phosphatidylethanolamine biosynthesis; phosphatidylethanolamine from CDP-diacylglycerol: step 2/2.</text>
</comment>
<evidence type="ECO:0000256" key="2">
    <source>
        <dbReference type="ARBA" id="ARBA00022516"/>
    </source>
</evidence>
<keyword evidence="15" id="KW-1185">Reference proteome</keyword>
<feature type="chain" id="PRO_5023539901" description="Phosphatidylserine decarboxylase 2 alpha chain" evidence="11">
    <location>
        <begin position="1013"/>
        <end position="1129"/>
    </location>
</feature>
<dbReference type="InterPro" id="IPR033179">
    <property type="entry name" value="PSD_type2_pro"/>
</dbReference>
<dbReference type="Gene3D" id="2.60.40.150">
    <property type="entry name" value="C2 domain"/>
    <property type="match status" value="2"/>
</dbReference>
<comment type="similarity">
    <text evidence="11">Belongs to the phosphatidylserine decarboxylase family. PSD-B subfamily. Eukaryotic type II sub-subfamily.</text>
</comment>
<dbReference type="SMART" id="SM00239">
    <property type="entry name" value="C2"/>
    <property type="match status" value="2"/>
</dbReference>
<feature type="site" description="Cleavage (non-hydrolytic); by autocatalysis" evidence="11">
    <location>
        <begin position="1012"/>
        <end position="1013"/>
    </location>
</feature>
<dbReference type="PANTHER" id="PTHR10067">
    <property type="entry name" value="PHOSPHATIDYLSERINE DECARBOXYLASE"/>
    <property type="match status" value="1"/>
</dbReference>
<dbReference type="Pfam" id="PF02666">
    <property type="entry name" value="PS_Dcarbxylase"/>
    <property type="match status" value="1"/>
</dbReference>
<dbReference type="NCBIfam" id="TIGR00163">
    <property type="entry name" value="PS_decarb"/>
    <property type="match status" value="1"/>
</dbReference>
<feature type="active site" description="Charge relay system; for autoendoproteolytic cleavage activity" evidence="11">
    <location>
        <position position="926"/>
    </location>
</feature>
<reference evidence="14 15" key="1">
    <citation type="journal article" date="2012" name="G3 (Bethesda)">
        <title>Pichia sorbitophila, an interspecies yeast hybrid reveals early steps of genome resolution following polyploidization.</title>
        <authorList>
            <person name="Leh Louis V."/>
            <person name="Despons L."/>
            <person name="Friedrich A."/>
            <person name="Martin T."/>
            <person name="Durrens P."/>
            <person name="Casaregola S."/>
            <person name="Neuveglise C."/>
            <person name="Fairhead C."/>
            <person name="Marck C."/>
            <person name="Cruz J.A."/>
            <person name="Straub M.L."/>
            <person name="Kugler V."/>
            <person name="Sacerdot C."/>
            <person name="Uzunov Z."/>
            <person name="Thierry A."/>
            <person name="Weiss S."/>
            <person name="Bleykasten C."/>
            <person name="De Montigny J."/>
            <person name="Jacques N."/>
            <person name="Jung P."/>
            <person name="Lemaire M."/>
            <person name="Mallet S."/>
            <person name="Morel G."/>
            <person name="Richard G.F."/>
            <person name="Sarkar A."/>
            <person name="Savel G."/>
            <person name="Schacherer J."/>
            <person name="Seret M.L."/>
            <person name="Talla E."/>
            <person name="Samson G."/>
            <person name="Jubin C."/>
            <person name="Poulain J."/>
            <person name="Vacherie B."/>
            <person name="Barbe V."/>
            <person name="Pelletier E."/>
            <person name="Sherman D.J."/>
            <person name="Westhof E."/>
            <person name="Weissenbach J."/>
            <person name="Baret P.V."/>
            <person name="Wincker P."/>
            <person name="Gaillardin C."/>
            <person name="Dujon B."/>
            <person name="Souciet J.L."/>
        </authorList>
    </citation>
    <scope>NUCLEOTIDE SEQUENCE [LARGE SCALE GENOMIC DNA]</scope>
    <source>
        <strain evidence="15">ATCC MYA-4447 / BCRC 22081 / CBS 7064 / NBRC 10061 / NRRL Y-12695</strain>
    </source>
</reference>
<keyword evidence="11" id="KW-0967">Endosome</keyword>
<dbReference type="InterPro" id="IPR003817">
    <property type="entry name" value="PS_Dcarbxylase"/>
</dbReference>
<dbReference type="PROSITE" id="PS50004">
    <property type="entry name" value="C2"/>
    <property type="match status" value="2"/>
</dbReference>
<keyword evidence="3 11" id="KW-0210">Decarboxylase</keyword>
<dbReference type="Pfam" id="PF00168">
    <property type="entry name" value="C2"/>
    <property type="match status" value="2"/>
</dbReference>
<dbReference type="FunCoup" id="G8YUH5">
    <property type="interactions" value="271"/>
</dbReference>
<keyword evidence="6 11" id="KW-0865">Zymogen</keyword>
<evidence type="ECO:0000256" key="6">
    <source>
        <dbReference type="ARBA" id="ARBA00023145"/>
    </source>
</evidence>
<evidence type="ECO:0000256" key="10">
    <source>
        <dbReference type="ARBA" id="ARBA00023317"/>
    </source>
</evidence>
<feature type="domain" description="C2" evidence="13">
    <location>
        <begin position="374"/>
        <end position="493"/>
    </location>
</feature>
<keyword evidence="2 11" id="KW-0444">Lipid biosynthesis</keyword>
<keyword evidence="7 11" id="KW-0594">Phospholipid biosynthesis</keyword>
<dbReference type="OrthoDB" id="67700at2759"/>
<dbReference type="InterPro" id="IPR000008">
    <property type="entry name" value="C2_dom"/>
</dbReference>
<dbReference type="SUPFAM" id="SSF49562">
    <property type="entry name" value="C2 domain (Calcium/lipid-binding domain, CaLB)"/>
    <property type="match status" value="2"/>
</dbReference>
<keyword evidence="8 11" id="KW-0456">Lyase</keyword>
<keyword evidence="4 11" id="KW-0443">Lipid metabolism</keyword>
<feature type="compositionally biased region" description="Polar residues" evidence="12">
    <location>
        <begin position="191"/>
        <end position="204"/>
    </location>
</feature>
<dbReference type="GO" id="GO:0010008">
    <property type="term" value="C:endosome membrane"/>
    <property type="evidence" value="ECO:0007669"/>
    <property type="project" value="UniProtKB-SubCell"/>
</dbReference>
<proteinExistence type="inferred from homology"/>
<keyword evidence="5 11" id="KW-0472">Membrane</keyword>
<sequence length="1129" mass="129464">MRIIPRRRRQKKVDREGGGKTLYLKVHVSKAVELIDNRIQNKDGPIGSNKKGIRPTLMVALNKKVKKTTKKSRTVQLTWNSEIKIPLRYRDYSQVLNVVLWDNHKKYKNYLGELRLKLSDVFLKDGSFVAKTEPKWYKLYSNKAQKSFVTGSILLSFELSKTIGRKKSKANNKPVELKLGHGKKEDILHSSDVSNGENKDTGTPSLPAVKIEPAEDILPPGNEKNKQVYISEEDAIQDDFNEWLKSLIYPDPDPDMFVPDDQGFYLDSDEIENYLTDASDIESNLSASSDATKENHNSSASISIGNLHEDLDNKLTLSTEDITSESPLFNEGAFMYDSERAGSSNWPKNFGTLESESSKHRKSFGFNKLKKAKTRGHFDFGNKYVWGVLFIEIVNCTDLPPYKSFNRATFNMDPFVGVTFEKKTFRTSWKRHDLNPIFNERLAFEVLPHESNFSIQFSVLDKDRISYNDKVGTCTLNMGDVYKMSEDPDDRVGSEKNEPKEHLKDILDQDSVQFDSQNSDMDILHNDNIVETVHRKKFTNKKKVTLSYADTSKFKTLNLALKLHDSKYEAKYNPKLKIRVRFEKYESIRKQFWSILLDQYNELNEHDGKYDYIELISFLDTLGCDNSNDIAQTFFDKNSKSAWGGESLNYSEIIDCLEDHINNFSEKDNKIFEFEKCPLCNQKRLSRKQDRDIITHVAICASKDWSIVSKMLVSSYVSPQIASKRWFSKLFIKLTYGKYKLGGNSANILVQDRTTGVIMEEKMEVYVRLGIRLLYKGFDTSKSRRVRQLLRKMSFKQGMKFDNPQSKNDIKSFVKFHKLDLSECLEPNIESYRTFNEFFFRRLKPGARKIEGRDNPKIVVSPADSRCTAFASVNEATTFWIKGKNFTLPKLFNGNFNNLQDTELFNPEDCSLGIFRLAPQDYHRFHSPVDGVVTNIKHIEGEYYTVNPMAIRSELDVFGENVRTIISIDTKEFGVVVMIAIGAMMVGSIVLTKSVNDTVHRGEEVGYFKFGGSTVLLLMRKSQFTFDRDLNNNSLSSIETMVRVGQSIGHTPDTAEFKRDHVDFNSLSREYKKNLIRVLTGGDLESAQELSNWHAAHTNLDDILHSEYDSEDKSILSEEASSLSEASFT</sequence>
<evidence type="ECO:0000256" key="1">
    <source>
        <dbReference type="ARBA" id="ARBA00005189"/>
    </source>
</evidence>
<comment type="PTM">
    <text evidence="11">Is synthesized initially as an inactive proenzyme. Formation of the active enzyme involves a self-maturation process in which the active site pyruvoyl group is generated from an internal serine residue via an autocatalytic post-translational modification. Two non-identical subunits are generated from the proenzyme in this reaction, and the pyruvate is formed at the N-terminus of the alpha chain, which is derived from the carboxyl end of the proenzyme. The autoendoproteolytic cleavage occurs by a canonical serine protease mechanism, in which the side chain hydroxyl group of the serine supplies its oxygen atom to form the C-terminus of the beta chain, while the remainder of the serine residue undergoes an oxidative deamination to produce ammonia and the pyruvoyl prosthetic group on the alpha chain. During this reaction, the Ser that is part of the protease active site of the proenzyme becomes the pyruvoyl prosthetic group, which constitutes an essential element of the active site of the mature decarboxylase.</text>
</comment>
<comment type="domain">
    <text evidence="11">The C2 domains have an essential, but non-catalytic function. They may facilitate interactions with other proteins and are required for lipid transport function.</text>
</comment>
<evidence type="ECO:0000256" key="5">
    <source>
        <dbReference type="ARBA" id="ARBA00023136"/>
    </source>
</evidence>
<evidence type="ECO:0000256" key="4">
    <source>
        <dbReference type="ARBA" id="ARBA00023098"/>
    </source>
</evidence>
<evidence type="ECO:0000256" key="7">
    <source>
        <dbReference type="ARBA" id="ARBA00023209"/>
    </source>
</evidence>
<dbReference type="GO" id="GO:0016540">
    <property type="term" value="P:protein autoprocessing"/>
    <property type="evidence" value="ECO:0007669"/>
    <property type="project" value="UniProtKB-UniRule"/>
</dbReference>
<comment type="function">
    <text evidence="11">Catalyzes the formation of phosphatidylethanolamine (PtdEtn) from phosphatidylserine (PtdSer). Plays a central role in phospholipid metabolism and in the interorganelle trafficking of phosphatidylserine.</text>
</comment>
<protein>
    <recommendedName>
        <fullName evidence="11">Phosphatidylserine decarboxylase proenzyme 2</fullName>
        <ecNumber evidence="11">4.1.1.65</ecNumber>
    </recommendedName>
    <component>
        <recommendedName>
            <fullName evidence="11">Phosphatidylserine decarboxylase 2 beta chain</fullName>
        </recommendedName>
    </component>
    <component>
        <recommendedName>
            <fullName evidence="11">Phosphatidylserine decarboxylase 2 alpha chain</fullName>
        </recommendedName>
    </component>
</protein>
<keyword evidence="10 11" id="KW-0670">Pyruvate</keyword>
<comment type="subunit">
    <text evidence="11">Heterodimer of a large membrane-associated beta subunit and a small pyruvoyl-containing alpha subunit. Interacts with pstB2. This interaction may be a means to structurally tether the donor membrane (ER) harboring PstB2 to acceptor membranes (Golgi/endosomes) harboring PSD2 during PtdSer transport to the site of PtdEtn synthesis.</text>
</comment>
<feature type="modified residue" description="Pyruvic acid (Ser); by autocatalysis" evidence="11">
    <location>
        <position position="1013"/>
    </location>
</feature>
<gene>
    <name evidence="14" type="primary">Piso0_000088</name>
    <name evidence="11" type="synonym">PSD2</name>
    <name evidence="14" type="ORF">GNLVRS01_PISO0A01738g</name>
</gene>
<feature type="region of interest" description="Disordered" evidence="12">
    <location>
        <begin position="188"/>
        <end position="207"/>
    </location>
</feature>
<accession>G8YUH5</accession>
<evidence type="ECO:0000259" key="13">
    <source>
        <dbReference type="PROSITE" id="PS50004"/>
    </source>
</evidence>
<evidence type="ECO:0000256" key="11">
    <source>
        <dbReference type="HAMAP-Rule" id="MF_03209"/>
    </source>
</evidence>
<feature type="active site" description="Charge relay system; for autoendoproteolytic cleavage activity" evidence="11">
    <location>
        <position position="1013"/>
    </location>
</feature>
<dbReference type="EC" id="4.1.1.65" evidence="11"/>
<dbReference type="HOGENOM" id="CLU_002661_0_0_1"/>
<feature type="chain" id="PRO_5023539900" description="Phosphatidylserine decarboxylase 2 beta chain" evidence="11">
    <location>
        <begin position="1"/>
        <end position="1012"/>
    </location>
</feature>
<dbReference type="EMBL" id="FO082059">
    <property type="protein sequence ID" value="CCE72508.1"/>
    <property type="molecule type" value="Genomic_DNA"/>
</dbReference>
<name>G8YUH5_PICSO</name>
<dbReference type="GO" id="GO:0004609">
    <property type="term" value="F:phosphatidylserine decarboxylase activity"/>
    <property type="evidence" value="ECO:0007669"/>
    <property type="project" value="UniProtKB-UniRule"/>
</dbReference>
<comment type="pathway">
    <text evidence="1">Lipid metabolism.</text>
</comment>
<dbReference type="UniPathway" id="UPA00558">
    <property type="reaction ID" value="UER00616"/>
</dbReference>
<comment type="subcellular location">
    <subcellularLocation>
        <location evidence="11">Golgi apparatus membrane</location>
        <topology evidence="11">Peripheral membrane protein</topology>
        <orientation evidence="11">Cytoplasmic side</orientation>
    </subcellularLocation>
    <subcellularLocation>
        <location evidence="11">Endosome membrane</location>
        <topology evidence="11">Peripheral membrane protein</topology>
        <orientation evidence="11">Cytoplasmic side</orientation>
    </subcellularLocation>
</comment>
<keyword evidence="11" id="KW-0333">Golgi apparatus</keyword>
<dbReference type="AlphaFoldDB" id="G8YUH5"/>
<evidence type="ECO:0000256" key="12">
    <source>
        <dbReference type="SAM" id="MobiDB-lite"/>
    </source>
</evidence>
<dbReference type="eggNOG" id="KOG2419">
    <property type="taxonomic scope" value="Eukaryota"/>
</dbReference>
<evidence type="ECO:0000313" key="14">
    <source>
        <dbReference type="EMBL" id="CCE72508.1"/>
    </source>
</evidence>
<comment type="cofactor">
    <cofactor evidence="11">
        <name>pyruvate</name>
        <dbReference type="ChEBI" id="CHEBI:15361"/>
    </cofactor>
    <text evidence="11">Binds 1 pyruvoyl group covalently per subunit.</text>
</comment>
<evidence type="ECO:0000256" key="8">
    <source>
        <dbReference type="ARBA" id="ARBA00023239"/>
    </source>
</evidence>
<evidence type="ECO:0000256" key="3">
    <source>
        <dbReference type="ARBA" id="ARBA00022793"/>
    </source>
</evidence>
<dbReference type="Proteomes" id="UP000005222">
    <property type="component" value="Chromosome A"/>
</dbReference>
<feature type="active site" description="Schiff-base intermediate with substrate; via pyruvic acid; for decarboxylase activity" evidence="11">
    <location>
        <position position="1013"/>
    </location>
</feature>
<dbReference type="GO" id="GO:0006646">
    <property type="term" value="P:phosphatidylethanolamine biosynthetic process"/>
    <property type="evidence" value="ECO:0007669"/>
    <property type="project" value="UniProtKB-UniRule"/>
</dbReference>
<evidence type="ECO:0000256" key="9">
    <source>
        <dbReference type="ARBA" id="ARBA00023264"/>
    </source>
</evidence>
<evidence type="ECO:0000313" key="15">
    <source>
        <dbReference type="Proteomes" id="UP000005222"/>
    </source>
</evidence>
<dbReference type="GO" id="GO:0005795">
    <property type="term" value="C:Golgi stack"/>
    <property type="evidence" value="ECO:0007669"/>
    <property type="project" value="UniProtKB-UniRule"/>
</dbReference>
<dbReference type="HAMAP" id="MF_00663">
    <property type="entry name" value="PS_decarb_PSD_B_type2"/>
    <property type="match status" value="1"/>
</dbReference>
<organism evidence="14 15">
    <name type="scientific">Pichia sorbitophila (strain ATCC MYA-4447 / BCRC 22081 / CBS 7064 / NBRC 10061 / NRRL Y-12695)</name>
    <name type="common">Hybrid yeast</name>
    <dbReference type="NCBI Taxonomy" id="559304"/>
    <lineage>
        <taxon>Eukaryota</taxon>
        <taxon>Fungi</taxon>
        <taxon>Dikarya</taxon>
        <taxon>Ascomycota</taxon>
        <taxon>Saccharomycotina</taxon>
        <taxon>Pichiomycetes</taxon>
        <taxon>Debaryomycetaceae</taxon>
        <taxon>Millerozyma</taxon>
    </lineage>
</organism>
<keyword evidence="9 11" id="KW-1208">Phospholipid metabolism</keyword>
<dbReference type="PANTHER" id="PTHR10067:SF17">
    <property type="entry name" value="PHOSPHATIDYLSERINE DECARBOXYLASE PROENZYME 2"/>
    <property type="match status" value="1"/>
</dbReference>
<feature type="active site" description="Charge relay system; for autoendoproteolytic cleavage activity" evidence="11">
    <location>
        <position position="864"/>
    </location>
</feature>
<dbReference type="InterPro" id="IPR035892">
    <property type="entry name" value="C2_domain_sf"/>
</dbReference>
<dbReference type="InterPro" id="IPR033177">
    <property type="entry name" value="PSD-B"/>
</dbReference>
<feature type="domain" description="C2" evidence="13">
    <location>
        <begin position="5"/>
        <end position="137"/>
    </location>
</feature>
<comment type="catalytic activity">
    <reaction evidence="11">
        <text>a 1,2-diacyl-sn-glycero-3-phospho-L-serine + H(+) = a 1,2-diacyl-sn-glycero-3-phosphoethanolamine + CO2</text>
        <dbReference type="Rhea" id="RHEA:20828"/>
        <dbReference type="ChEBI" id="CHEBI:15378"/>
        <dbReference type="ChEBI" id="CHEBI:16526"/>
        <dbReference type="ChEBI" id="CHEBI:57262"/>
        <dbReference type="ChEBI" id="CHEBI:64612"/>
        <dbReference type="EC" id="4.1.1.65"/>
    </reaction>
</comment>
<dbReference type="GO" id="GO:0000139">
    <property type="term" value="C:Golgi membrane"/>
    <property type="evidence" value="ECO:0007669"/>
    <property type="project" value="UniProtKB-SubCell"/>
</dbReference>